<dbReference type="GO" id="GO:0008408">
    <property type="term" value="F:3'-5' exonuclease activity"/>
    <property type="evidence" value="ECO:0007669"/>
    <property type="project" value="TreeGrafter"/>
</dbReference>
<protein>
    <recommendedName>
        <fullName evidence="5">3'-5' exonuclease domain-containing protein</fullName>
    </recommendedName>
</protein>
<dbReference type="GO" id="GO:0005634">
    <property type="term" value="C:nucleus"/>
    <property type="evidence" value="ECO:0007669"/>
    <property type="project" value="TreeGrafter"/>
</dbReference>
<dbReference type="EMBL" id="WHWC01000012">
    <property type="protein sequence ID" value="KAG8372271.1"/>
    <property type="molecule type" value="Genomic_DNA"/>
</dbReference>
<name>A0AAV6WW02_9LAMI</name>
<evidence type="ECO:0000256" key="2">
    <source>
        <dbReference type="ARBA" id="ARBA00022801"/>
    </source>
</evidence>
<dbReference type="AlphaFoldDB" id="A0AAV6WW02"/>
<organism evidence="3 4">
    <name type="scientific">Buddleja alternifolia</name>
    <dbReference type="NCBI Taxonomy" id="168488"/>
    <lineage>
        <taxon>Eukaryota</taxon>
        <taxon>Viridiplantae</taxon>
        <taxon>Streptophyta</taxon>
        <taxon>Embryophyta</taxon>
        <taxon>Tracheophyta</taxon>
        <taxon>Spermatophyta</taxon>
        <taxon>Magnoliopsida</taxon>
        <taxon>eudicotyledons</taxon>
        <taxon>Gunneridae</taxon>
        <taxon>Pentapetalae</taxon>
        <taxon>asterids</taxon>
        <taxon>lamiids</taxon>
        <taxon>Lamiales</taxon>
        <taxon>Scrophulariaceae</taxon>
        <taxon>Buddlejeae</taxon>
        <taxon>Buddleja</taxon>
    </lineage>
</organism>
<dbReference type="InterPro" id="IPR012337">
    <property type="entry name" value="RNaseH-like_sf"/>
</dbReference>
<dbReference type="Gene3D" id="3.30.420.10">
    <property type="entry name" value="Ribonuclease H-like superfamily/Ribonuclease H"/>
    <property type="match status" value="1"/>
</dbReference>
<keyword evidence="4" id="KW-1185">Reference proteome</keyword>
<dbReference type="CDD" id="cd06141">
    <property type="entry name" value="WRN_exo"/>
    <property type="match status" value="1"/>
</dbReference>
<dbReference type="GO" id="GO:0003676">
    <property type="term" value="F:nucleic acid binding"/>
    <property type="evidence" value="ECO:0007669"/>
    <property type="project" value="InterPro"/>
</dbReference>
<dbReference type="InterPro" id="IPR051132">
    <property type="entry name" value="3-5_Exonuclease_domain"/>
</dbReference>
<dbReference type="PANTHER" id="PTHR13620">
    <property type="entry name" value="3-5 EXONUCLEASE"/>
    <property type="match status" value="1"/>
</dbReference>
<accession>A0AAV6WW02</accession>
<proteinExistence type="predicted"/>
<evidence type="ECO:0000313" key="3">
    <source>
        <dbReference type="EMBL" id="KAG8372271.1"/>
    </source>
</evidence>
<evidence type="ECO:0000313" key="4">
    <source>
        <dbReference type="Proteomes" id="UP000826271"/>
    </source>
</evidence>
<comment type="caution">
    <text evidence="3">The sequence shown here is derived from an EMBL/GenBank/DDBJ whole genome shotgun (WGS) entry which is preliminary data.</text>
</comment>
<evidence type="ECO:0008006" key="5">
    <source>
        <dbReference type="Google" id="ProtNLM"/>
    </source>
</evidence>
<keyword evidence="1" id="KW-0540">Nuclease</keyword>
<evidence type="ECO:0000256" key="1">
    <source>
        <dbReference type="ARBA" id="ARBA00022722"/>
    </source>
</evidence>
<sequence length="220" mass="24798">MEIDITDHHSPHSSPDHTRQIYDVSFSGDTIETTVTADPEAVTRWINRIELINFDVNRVIVALNVEWRRSSAQRRNPVAVLQLCIGSECLIYQIIHAHHIPDALRHFFLHNTYTFAGVGISSSFEKLVSDYGIGGHANAVELGKQAADAYDVAELKNVGLKELASYVLSKEDVEKPRSVTMSNWDERWLTVEQVNGPLFPTARLFALLVNNIALFLEQCR</sequence>
<reference evidence="3" key="1">
    <citation type="submission" date="2019-10" db="EMBL/GenBank/DDBJ databases">
        <authorList>
            <person name="Zhang R."/>
            <person name="Pan Y."/>
            <person name="Wang J."/>
            <person name="Ma R."/>
            <person name="Yu S."/>
        </authorList>
    </citation>
    <scope>NUCLEOTIDE SEQUENCE</scope>
    <source>
        <strain evidence="3">LA-IB0</strain>
        <tissue evidence="3">Leaf</tissue>
    </source>
</reference>
<dbReference type="Proteomes" id="UP000826271">
    <property type="component" value="Unassembled WGS sequence"/>
</dbReference>
<keyword evidence="2" id="KW-0378">Hydrolase</keyword>
<dbReference type="GO" id="GO:0005737">
    <property type="term" value="C:cytoplasm"/>
    <property type="evidence" value="ECO:0007669"/>
    <property type="project" value="TreeGrafter"/>
</dbReference>
<dbReference type="PANTHER" id="PTHR13620:SF105">
    <property type="entry name" value="OS01G0737700 PROTEIN"/>
    <property type="match status" value="1"/>
</dbReference>
<dbReference type="InterPro" id="IPR036397">
    <property type="entry name" value="RNaseH_sf"/>
</dbReference>
<dbReference type="SUPFAM" id="SSF53098">
    <property type="entry name" value="Ribonuclease H-like"/>
    <property type="match status" value="1"/>
</dbReference>
<gene>
    <name evidence="3" type="ORF">BUALT_Bualt12G0049000</name>
</gene>